<dbReference type="HOGENOM" id="CLU_097996_0_0_1"/>
<dbReference type="OrthoDB" id="5355007at2759"/>
<dbReference type="RefSeq" id="XP_009217046.1">
    <property type="nucleotide sequence ID" value="XM_009218782.1"/>
</dbReference>
<protein>
    <submittedName>
        <fullName evidence="2 3">Uncharacterized protein</fullName>
    </submittedName>
</protein>
<name>J3NIE4_GAET3</name>
<feature type="region of interest" description="Disordered" evidence="1">
    <location>
        <begin position="90"/>
        <end position="115"/>
    </location>
</feature>
<evidence type="ECO:0000313" key="4">
    <source>
        <dbReference type="Proteomes" id="UP000006039"/>
    </source>
</evidence>
<dbReference type="VEuPathDB" id="FungiDB:GGTG_01025"/>
<keyword evidence="4" id="KW-1185">Reference proteome</keyword>
<reference evidence="4" key="1">
    <citation type="submission" date="2010-07" db="EMBL/GenBank/DDBJ databases">
        <title>The genome sequence of Gaeumannomyces graminis var. tritici strain R3-111a-1.</title>
        <authorList>
            <consortium name="The Broad Institute Genome Sequencing Platform"/>
            <person name="Ma L.-J."/>
            <person name="Dead R."/>
            <person name="Young S."/>
            <person name="Zeng Q."/>
            <person name="Koehrsen M."/>
            <person name="Alvarado L."/>
            <person name="Berlin A."/>
            <person name="Chapman S.B."/>
            <person name="Chen Z."/>
            <person name="Freedman E."/>
            <person name="Gellesch M."/>
            <person name="Goldberg J."/>
            <person name="Griggs A."/>
            <person name="Gujja S."/>
            <person name="Heilman E.R."/>
            <person name="Heiman D."/>
            <person name="Hepburn T."/>
            <person name="Howarth C."/>
            <person name="Jen D."/>
            <person name="Larson L."/>
            <person name="Mehta T."/>
            <person name="Neiman D."/>
            <person name="Pearson M."/>
            <person name="Roberts A."/>
            <person name="Saif S."/>
            <person name="Shea T."/>
            <person name="Shenoy N."/>
            <person name="Sisk P."/>
            <person name="Stolte C."/>
            <person name="Sykes S."/>
            <person name="Walk T."/>
            <person name="White J."/>
            <person name="Yandava C."/>
            <person name="Haas B."/>
            <person name="Nusbaum C."/>
            <person name="Birren B."/>
        </authorList>
    </citation>
    <scope>NUCLEOTIDE SEQUENCE [LARGE SCALE GENOMIC DNA]</scope>
    <source>
        <strain evidence="4">R3-111a-1</strain>
    </source>
</reference>
<reference evidence="3" key="5">
    <citation type="submission" date="2018-04" db="UniProtKB">
        <authorList>
            <consortium name="EnsemblFungi"/>
        </authorList>
    </citation>
    <scope>IDENTIFICATION</scope>
    <source>
        <strain evidence="3">R3-111a-1</strain>
    </source>
</reference>
<evidence type="ECO:0000313" key="3">
    <source>
        <dbReference type="EnsemblFungi" id="EJT81037"/>
    </source>
</evidence>
<proteinExistence type="predicted"/>
<evidence type="ECO:0000313" key="2">
    <source>
        <dbReference type="EMBL" id="EJT81037.1"/>
    </source>
</evidence>
<evidence type="ECO:0000256" key="1">
    <source>
        <dbReference type="SAM" id="MobiDB-lite"/>
    </source>
</evidence>
<organism evidence="2">
    <name type="scientific">Gaeumannomyces tritici (strain R3-111a-1)</name>
    <name type="common">Wheat and barley take-all root rot fungus</name>
    <name type="synonym">Gaeumannomyces graminis var. tritici</name>
    <dbReference type="NCBI Taxonomy" id="644352"/>
    <lineage>
        <taxon>Eukaryota</taxon>
        <taxon>Fungi</taxon>
        <taxon>Dikarya</taxon>
        <taxon>Ascomycota</taxon>
        <taxon>Pezizomycotina</taxon>
        <taxon>Sordariomycetes</taxon>
        <taxon>Sordariomycetidae</taxon>
        <taxon>Magnaporthales</taxon>
        <taxon>Magnaporthaceae</taxon>
        <taxon>Gaeumannomyces</taxon>
    </lineage>
</organism>
<dbReference type="EMBL" id="GL385395">
    <property type="protein sequence ID" value="EJT81037.1"/>
    <property type="molecule type" value="Genomic_DNA"/>
</dbReference>
<sequence length="155" mass="16316">MSNPTAKVPSAAATYTPATLDPDLRSQINTLLLKDDHVTKIQETMLHSLHSHPANWPTAVQSHALSLLRSGDVTTFPALLRQVLDDVRQSTQAASLSSAPAKATNGADVNGKKANGDVSGRLQGLAIPQAVVDDALKVARESLEAVCEVEENGTS</sequence>
<dbReference type="Proteomes" id="UP000006039">
    <property type="component" value="Unassembled WGS sequence"/>
</dbReference>
<reference evidence="2" key="2">
    <citation type="submission" date="2010-07" db="EMBL/GenBank/DDBJ databases">
        <authorList>
            <consortium name="The Broad Institute Genome Sequencing Platform"/>
            <consortium name="Broad Institute Genome Sequencing Center for Infectious Disease"/>
            <person name="Ma L.-J."/>
            <person name="Dead R."/>
            <person name="Young S."/>
            <person name="Zeng Q."/>
            <person name="Koehrsen M."/>
            <person name="Alvarado L."/>
            <person name="Berlin A."/>
            <person name="Chapman S.B."/>
            <person name="Chen Z."/>
            <person name="Freedman E."/>
            <person name="Gellesch M."/>
            <person name="Goldberg J."/>
            <person name="Griggs A."/>
            <person name="Gujja S."/>
            <person name="Heilman E.R."/>
            <person name="Heiman D."/>
            <person name="Hepburn T."/>
            <person name="Howarth C."/>
            <person name="Jen D."/>
            <person name="Larson L."/>
            <person name="Mehta T."/>
            <person name="Neiman D."/>
            <person name="Pearson M."/>
            <person name="Roberts A."/>
            <person name="Saif S."/>
            <person name="Shea T."/>
            <person name="Shenoy N."/>
            <person name="Sisk P."/>
            <person name="Stolte C."/>
            <person name="Sykes S."/>
            <person name="Walk T."/>
            <person name="White J."/>
            <person name="Yandava C."/>
            <person name="Haas B."/>
            <person name="Nusbaum C."/>
            <person name="Birren B."/>
        </authorList>
    </citation>
    <scope>NUCLEOTIDE SEQUENCE</scope>
    <source>
        <strain evidence="2">R3-111a-1</strain>
    </source>
</reference>
<dbReference type="EnsemblFungi" id="EJT81037">
    <property type="protein sequence ID" value="EJT81037"/>
    <property type="gene ID" value="GGTG_01025"/>
</dbReference>
<dbReference type="STRING" id="644352.J3NIE4"/>
<dbReference type="AlphaFoldDB" id="J3NIE4"/>
<dbReference type="eggNOG" id="ENOG502T2QC">
    <property type="taxonomic scope" value="Eukaryota"/>
</dbReference>
<reference evidence="2" key="3">
    <citation type="submission" date="2010-09" db="EMBL/GenBank/DDBJ databases">
        <title>Annotation of Gaeumannomyces graminis var. tritici R3-111a-1.</title>
        <authorList>
            <consortium name="The Broad Institute Genome Sequencing Platform"/>
            <person name="Ma L.-J."/>
            <person name="Dead R."/>
            <person name="Young S.K."/>
            <person name="Zeng Q."/>
            <person name="Gargeya S."/>
            <person name="Fitzgerald M."/>
            <person name="Haas B."/>
            <person name="Abouelleil A."/>
            <person name="Alvarado L."/>
            <person name="Arachchi H.M."/>
            <person name="Berlin A."/>
            <person name="Brown A."/>
            <person name="Chapman S.B."/>
            <person name="Chen Z."/>
            <person name="Dunbar C."/>
            <person name="Freedman E."/>
            <person name="Gearin G."/>
            <person name="Gellesch M."/>
            <person name="Goldberg J."/>
            <person name="Griggs A."/>
            <person name="Gujja S."/>
            <person name="Heiman D."/>
            <person name="Howarth C."/>
            <person name="Larson L."/>
            <person name="Lui A."/>
            <person name="MacDonald P.J.P."/>
            <person name="Mehta T."/>
            <person name="Montmayeur A."/>
            <person name="Murphy C."/>
            <person name="Neiman D."/>
            <person name="Pearson M."/>
            <person name="Priest M."/>
            <person name="Roberts A."/>
            <person name="Saif S."/>
            <person name="Shea T."/>
            <person name="Shenoy N."/>
            <person name="Sisk P."/>
            <person name="Stolte C."/>
            <person name="Sykes S."/>
            <person name="Yandava C."/>
            <person name="Wortman J."/>
            <person name="Nusbaum C."/>
            <person name="Birren B."/>
        </authorList>
    </citation>
    <scope>NUCLEOTIDE SEQUENCE</scope>
    <source>
        <strain evidence="2">R3-111a-1</strain>
    </source>
</reference>
<reference evidence="3" key="4">
    <citation type="journal article" date="2015" name="G3 (Bethesda)">
        <title>Genome sequences of three phytopathogenic species of the Magnaporthaceae family of fungi.</title>
        <authorList>
            <person name="Okagaki L.H."/>
            <person name="Nunes C.C."/>
            <person name="Sailsbery J."/>
            <person name="Clay B."/>
            <person name="Brown D."/>
            <person name="John T."/>
            <person name="Oh Y."/>
            <person name="Young N."/>
            <person name="Fitzgerald M."/>
            <person name="Haas B.J."/>
            <person name="Zeng Q."/>
            <person name="Young S."/>
            <person name="Adiconis X."/>
            <person name="Fan L."/>
            <person name="Levin J.Z."/>
            <person name="Mitchell T.K."/>
            <person name="Okubara P.A."/>
            <person name="Farman M.L."/>
            <person name="Kohn L.M."/>
            <person name="Birren B."/>
            <person name="Ma L.-J."/>
            <person name="Dean R.A."/>
        </authorList>
    </citation>
    <scope>NUCLEOTIDE SEQUENCE</scope>
    <source>
        <strain evidence="3">R3-111a-1</strain>
    </source>
</reference>
<accession>J3NIE4</accession>
<dbReference type="GeneID" id="20341483"/>
<gene>
    <name evidence="3" type="primary">20341483</name>
    <name evidence="2" type="ORF">GGTG_01025</name>
</gene>